<proteinExistence type="predicted"/>
<organism evidence="1 2">
    <name type="scientific">Paracoccus caeni</name>
    <dbReference type="NCBI Taxonomy" id="657651"/>
    <lineage>
        <taxon>Bacteria</taxon>
        <taxon>Pseudomonadati</taxon>
        <taxon>Pseudomonadota</taxon>
        <taxon>Alphaproteobacteria</taxon>
        <taxon>Rhodobacterales</taxon>
        <taxon>Paracoccaceae</taxon>
        <taxon>Paracoccus</taxon>
    </lineage>
</organism>
<evidence type="ECO:0000313" key="2">
    <source>
        <dbReference type="Proteomes" id="UP000640485"/>
    </source>
</evidence>
<dbReference type="AlphaFoldDB" id="A0A934SMU8"/>
<keyword evidence="2" id="KW-1185">Reference proteome</keyword>
<dbReference type="GO" id="GO:0016788">
    <property type="term" value="F:hydrolase activity, acting on ester bonds"/>
    <property type="evidence" value="ECO:0007669"/>
    <property type="project" value="UniProtKB-ARBA"/>
</dbReference>
<evidence type="ECO:0008006" key="3">
    <source>
        <dbReference type="Google" id="ProtNLM"/>
    </source>
</evidence>
<protein>
    <recommendedName>
        <fullName evidence="3">SGNH/GDSL hydrolase family protein</fullName>
    </recommendedName>
</protein>
<gene>
    <name evidence="1" type="ORF">JJJ17_19520</name>
</gene>
<dbReference type="RefSeq" id="WP_200689468.1">
    <property type="nucleotide sequence ID" value="NZ_JAEPRQ010000013.1"/>
</dbReference>
<accession>A0A934SMU8</accession>
<dbReference type="EMBL" id="JAEPRQ010000013">
    <property type="protein sequence ID" value="MBK4218122.1"/>
    <property type="molecule type" value="Genomic_DNA"/>
</dbReference>
<comment type="caution">
    <text evidence="1">The sequence shown here is derived from an EMBL/GenBank/DDBJ whole genome shotgun (WGS) entry which is preliminary data.</text>
</comment>
<dbReference type="Gene3D" id="3.40.50.1110">
    <property type="entry name" value="SGNH hydrolase"/>
    <property type="match status" value="1"/>
</dbReference>
<dbReference type="InterPro" id="IPR036514">
    <property type="entry name" value="SGNH_hydro_sf"/>
</dbReference>
<evidence type="ECO:0000313" key="1">
    <source>
        <dbReference type="EMBL" id="MBK4218122.1"/>
    </source>
</evidence>
<sequence length="340" mass="38295">MTSLPDTPFFVVSGGSNSLLKDGWVDSLKKKYSADGSVNNLSIGAATTAMGMYRFLSAPAMPDKSIVVWEYSLNESNYFENGQSVELLLSHTRWFFEVCARRGFKVIPLILFNKSEMEGAKKNRYRAELFDLLNDLKLPYLDAEKIWKDEFPHIDLNDLYKDNPHYSTTTGFLDALAKKIVEFSPVAKVPRSDPAFDGKDIAVFYPNSEAGRPFVNRIINCKIHALEDEIRVDMKGRLLACFFISSRCEPAITFSSERGEIGPYSVQINPKDTAPARQLKHLLLWSPQSRPLQVNGTLRVVPSKPTRQKPIVQHTMSWRPVEDTEGDRGGLIAVLAEIDT</sequence>
<dbReference type="SUPFAM" id="SSF52266">
    <property type="entry name" value="SGNH hydrolase"/>
    <property type="match status" value="1"/>
</dbReference>
<dbReference type="Proteomes" id="UP000640485">
    <property type="component" value="Unassembled WGS sequence"/>
</dbReference>
<reference evidence="1" key="1">
    <citation type="submission" date="2021-01" db="EMBL/GenBank/DDBJ databases">
        <title>Paracoccus amoyensis sp. nov., isolated from the surface seawater along the coast of Xiamen Island, China.</title>
        <authorList>
            <person name="Lyu L."/>
        </authorList>
    </citation>
    <scope>NUCLEOTIDE SEQUENCE</scope>
    <source>
        <strain evidence="1">MJ17</strain>
    </source>
</reference>
<name>A0A934SMU8_9RHOB</name>